<dbReference type="Proteomes" id="UP000298138">
    <property type="component" value="Unassembled WGS sequence"/>
</dbReference>
<sequence length="219" mass="24141">MGHNNLIRGTLPPLSLPPTPNLHPPPIRKRVLPPTAANRRQHIEPEITFLGVFAEGGSEGVGLELLTGPAERVDEAGGGVSRHHIVLDPRPIEESDINIVAVFRHDVGAVHRTPIRHHPPNFPHHRRRTYTAFLGETTTPSPALFRYITKTQLPAIWSPIPMPAHPLLVGAVIWKNVSLPVLGRLMLAQRVFWGVQKVETGIDTGWDWDAAREAVEDGG</sequence>
<proteinExistence type="predicted"/>
<protein>
    <submittedName>
        <fullName evidence="2">Uncharacterized protein</fullName>
    </submittedName>
</protein>
<keyword evidence="3" id="KW-1185">Reference proteome</keyword>
<gene>
    <name evidence="2" type="ORF">EX30DRAFT_351830</name>
</gene>
<dbReference type="InParanoid" id="A0A4S2MKA7"/>
<name>A0A4S2MKA7_9PEZI</name>
<dbReference type="AlphaFoldDB" id="A0A4S2MKA7"/>
<dbReference type="EMBL" id="ML220153">
    <property type="protein sequence ID" value="TGZ77436.1"/>
    <property type="molecule type" value="Genomic_DNA"/>
</dbReference>
<evidence type="ECO:0000256" key="1">
    <source>
        <dbReference type="SAM" id="MobiDB-lite"/>
    </source>
</evidence>
<evidence type="ECO:0000313" key="3">
    <source>
        <dbReference type="Proteomes" id="UP000298138"/>
    </source>
</evidence>
<reference evidence="2 3" key="1">
    <citation type="submission" date="2019-04" db="EMBL/GenBank/DDBJ databases">
        <title>Comparative genomics and transcriptomics to analyze fruiting body development in filamentous ascomycetes.</title>
        <authorList>
            <consortium name="DOE Joint Genome Institute"/>
            <person name="Lutkenhaus R."/>
            <person name="Traeger S."/>
            <person name="Breuer J."/>
            <person name="Kuo A."/>
            <person name="Lipzen A."/>
            <person name="Pangilinan J."/>
            <person name="Dilworth D."/>
            <person name="Sandor L."/>
            <person name="Poggeler S."/>
            <person name="Barry K."/>
            <person name="Grigoriev I.V."/>
            <person name="Nowrousian M."/>
        </authorList>
    </citation>
    <scope>NUCLEOTIDE SEQUENCE [LARGE SCALE GENOMIC DNA]</scope>
    <source>
        <strain evidence="2 3">CBS 389.68</strain>
    </source>
</reference>
<organism evidence="2 3">
    <name type="scientific">Ascodesmis nigricans</name>
    <dbReference type="NCBI Taxonomy" id="341454"/>
    <lineage>
        <taxon>Eukaryota</taxon>
        <taxon>Fungi</taxon>
        <taxon>Dikarya</taxon>
        <taxon>Ascomycota</taxon>
        <taxon>Pezizomycotina</taxon>
        <taxon>Pezizomycetes</taxon>
        <taxon>Pezizales</taxon>
        <taxon>Ascodesmidaceae</taxon>
        <taxon>Ascodesmis</taxon>
    </lineage>
</organism>
<accession>A0A4S2MKA7</accession>
<evidence type="ECO:0000313" key="2">
    <source>
        <dbReference type="EMBL" id="TGZ77436.1"/>
    </source>
</evidence>
<feature type="region of interest" description="Disordered" evidence="1">
    <location>
        <begin position="1"/>
        <end position="22"/>
    </location>
</feature>